<feature type="domain" description="Histidine kinase" evidence="14">
    <location>
        <begin position="206"/>
        <end position="425"/>
    </location>
</feature>
<dbReference type="SMART" id="SM00388">
    <property type="entry name" value="HisKA"/>
    <property type="match status" value="1"/>
</dbReference>
<evidence type="ECO:0000256" key="13">
    <source>
        <dbReference type="SAM" id="Phobius"/>
    </source>
</evidence>
<proteinExistence type="predicted"/>
<dbReference type="Gene3D" id="3.30.450.20">
    <property type="entry name" value="PAS domain"/>
    <property type="match status" value="1"/>
</dbReference>
<keyword evidence="4" id="KW-0597">Phosphoprotein</keyword>
<dbReference type="Pfam" id="PF02518">
    <property type="entry name" value="HATPase_c"/>
    <property type="match status" value="1"/>
</dbReference>
<keyword evidence="10 13" id="KW-1133">Transmembrane helix</keyword>
<keyword evidence="5" id="KW-0808">Transferase</keyword>
<keyword evidence="8" id="KW-0418">Kinase</keyword>
<dbReference type="InterPro" id="IPR050351">
    <property type="entry name" value="BphY/WalK/GraS-like"/>
</dbReference>
<dbReference type="InterPro" id="IPR003594">
    <property type="entry name" value="HATPase_dom"/>
</dbReference>
<evidence type="ECO:0000256" key="4">
    <source>
        <dbReference type="ARBA" id="ARBA00022553"/>
    </source>
</evidence>
<dbReference type="PANTHER" id="PTHR42878">
    <property type="entry name" value="TWO-COMPONENT HISTIDINE KINASE"/>
    <property type="match status" value="1"/>
</dbReference>
<dbReference type="SUPFAM" id="SSF55785">
    <property type="entry name" value="PYP-like sensor domain (PAS domain)"/>
    <property type="match status" value="1"/>
</dbReference>
<dbReference type="InterPro" id="IPR036097">
    <property type="entry name" value="HisK_dim/P_sf"/>
</dbReference>
<dbReference type="InterPro" id="IPR000014">
    <property type="entry name" value="PAS"/>
</dbReference>
<dbReference type="InterPro" id="IPR001610">
    <property type="entry name" value="PAC"/>
</dbReference>
<evidence type="ECO:0000256" key="8">
    <source>
        <dbReference type="ARBA" id="ARBA00022777"/>
    </source>
</evidence>
<gene>
    <name evidence="17" type="ORF">A2382_02205</name>
</gene>
<dbReference type="EMBL" id="MGHY01000009">
    <property type="protein sequence ID" value="OGM79710.1"/>
    <property type="molecule type" value="Genomic_DNA"/>
</dbReference>
<dbReference type="PANTHER" id="PTHR42878:SF7">
    <property type="entry name" value="SENSOR HISTIDINE KINASE GLRK"/>
    <property type="match status" value="1"/>
</dbReference>
<keyword evidence="7" id="KW-0547">Nucleotide-binding</keyword>
<organism evidence="17 18">
    <name type="scientific">Candidatus Woesebacteria bacterium RIFOXYB1_FULL_38_16</name>
    <dbReference type="NCBI Taxonomy" id="1802538"/>
    <lineage>
        <taxon>Bacteria</taxon>
        <taxon>Candidatus Woeseibacteriota</taxon>
    </lineage>
</organism>
<feature type="domain" description="PAS" evidence="15">
    <location>
        <begin position="74"/>
        <end position="119"/>
    </location>
</feature>
<reference evidence="17 18" key="1">
    <citation type="journal article" date="2016" name="Nat. Commun.">
        <title>Thousands of microbial genomes shed light on interconnected biogeochemical processes in an aquifer system.</title>
        <authorList>
            <person name="Anantharaman K."/>
            <person name="Brown C.T."/>
            <person name="Hug L.A."/>
            <person name="Sharon I."/>
            <person name="Castelle C.J."/>
            <person name="Probst A.J."/>
            <person name="Thomas B.C."/>
            <person name="Singh A."/>
            <person name="Wilkins M.J."/>
            <person name="Karaoz U."/>
            <person name="Brodie E.L."/>
            <person name="Williams K.H."/>
            <person name="Hubbard S.S."/>
            <person name="Banfield J.F."/>
        </authorList>
    </citation>
    <scope>NUCLEOTIDE SEQUENCE [LARGE SCALE GENOMIC DNA]</scope>
</reference>
<dbReference type="SUPFAM" id="SSF55874">
    <property type="entry name" value="ATPase domain of HSP90 chaperone/DNA topoisomerase II/histidine kinase"/>
    <property type="match status" value="1"/>
</dbReference>
<feature type="domain" description="PAC" evidence="16">
    <location>
        <begin position="150"/>
        <end position="202"/>
    </location>
</feature>
<dbReference type="InterPro" id="IPR004358">
    <property type="entry name" value="Sig_transdc_His_kin-like_C"/>
</dbReference>
<dbReference type="SUPFAM" id="SSF47384">
    <property type="entry name" value="Homodimeric domain of signal transducing histidine kinase"/>
    <property type="match status" value="1"/>
</dbReference>
<evidence type="ECO:0000256" key="6">
    <source>
        <dbReference type="ARBA" id="ARBA00022692"/>
    </source>
</evidence>
<dbReference type="EC" id="2.7.13.3" evidence="3"/>
<evidence type="ECO:0000256" key="7">
    <source>
        <dbReference type="ARBA" id="ARBA00022741"/>
    </source>
</evidence>
<dbReference type="PROSITE" id="PS50113">
    <property type="entry name" value="PAC"/>
    <property type="match status" value="1"/>
</dbReference>
<dbReference type="Gene3D" id="1.10.287.130">
    <property type="match status" value="1"/>
</dbReference>
<keyword evidence="9" id="KW-0067">ATP-binding</keyword>
<dbReference type="GO" id="GO:0000156">
    <property type="term" value="F:phosphorelay response regulator activity"/>
    <property type="evidence" value="ECO:0007669"/>
    <property type="project" value="TreeGrafter"/>
</dbReference>
<name>A0A1F8CTS6_9BACT</name>
<dbReference type="AlphaFoldDB" id="A0A1F8CTS6"/>
<evidence type="ECO:0000256" key="3">
    <source>
        <dbReference type="ARBA" id="ARBA00012438"/>
    </source>
</evidence>
<evidence type="ECO:0000256" key="2">
    <source>
        <dbReference type="ARBA" id="ARBA00004141"/>
    </source>
</evidence>
<dbReference type="InterPro" id="IPR035965">
    <property type="entry name" value="PAS-like_dom_sf"/>
</dbReference>
<dbReference type="CDD" id="cd00130">
    <property type="entry name" value="PAS"/>
    <property type="match status" value="1"/>
</dbReference>
<evidence type="ECO:0000256" key="5">
    <source>
        <dbReference type="ARBA" id="ARBA00022679"/>
    </source>
</evidence>
<dbReference type="FunFam" id="1.10.287.130:FF:000001">
    <property type="entry name" value="Two-component sensor histidine kinase"/>
    <property type="match status" value="1"/>
</dbReference>
<dbReference type="Pfam" id="PF13426">
    <property type="entry name" value="PAS_9"/>
    <property type="match status" value="1"/>
</dbReference>
<sequence>MKVRGKIYFIFFVQFVVASVAIGMIISLSIFVNTKTEIVLIQSLTAVVAAMIVLIIGYVLATRLGNSIEKLSKDLEKFRLAVENTSNHIVITDAEGTILYANPAVEAVTGFTISEVIGKKVGSKELWGGQMEKEFYKKLWQTVKIEKRHFEGEIRNKRKSGEIYIAVTKIDPIINADGEVVFFVAVERDITKAKEVDRMKTEFISLASHQLRTPLSAMKWFLEMLLGGDAGALNPEQKDFVKKINESNERMIDLVDGLLNVSRIESGKIIVEPVLTDLKELINEVLVELESKLQAKKQTVLLNMGNNLPQINLDPKLTRSVYLSLLTNAIKYSRHGSEIQLIITKNENELISRITDKGYGVPKFEQKKMFDKFFRGTNIVQQETDGTGLGLYLAKMIVQSWEGRIWFESQENKGTTFWFTLPLSGVKPKKGVVTIDS</sequence>
<evidence type="ECO:0000256" key="10">
    <source>
        <dbReference type="ARBA" id="ARBA00022989"/>
    </source>
</evidence>
<comment type="subcellular location">
    <subcellularLocation>
        <location evidence="2">Membrane</location>
        <topology evidence="2">Multi-pass membrane protein</topology>
    </subcellularLocation>
</comment>
<dbReference type="SMART" id="SM00387">
    <property type="entry name" value="HATPase_c"/>
    <property type="match status" value="1"/>
</dbReference>
<dbReference type="GO" id="GO:0000155">
    <property type="term" value="F:phosphorelay sensor kinase activity"/>
    <property type="evidence" value="ECO:0007669"/>
    <property type="project" value="InterPro"/>
</dbReference>
<dbReference type="InterPro" id="IPR036890">
    <property type="entry name" value="HATPase_C_sf"/>
</dbReference>
<dbReference type="SMART" id="SM00086">
    <property type="entry name" value="PAC"/>
    <property type="match status" value="1"/>
</dbReference>
<evidence type="ECO:0000313" key="18">
    <source>
        <dbReference type="Proteomes" id="UP000178999"/>
    </source>
</evidence>
<evidence type="ECO:0000259" key="15">
    <source>
        <dbReference type="PROSITE" id="PS50112"/>
    </source>
</evidence>
<evidence type="ECO:0000256" key="9">
    <source>
        <dbReference type="ARBA" id="ARBA00022840"/>
    </source>
</evidence>
<dbReference type="FunFam" id="3.30.565.10:FF:000006">
    <property type="entry name" value="Sensor histidine kinase WalK"/>
    <property type="match status" value="1"/>
</dbReference>
<dbReference type="NCBIfam" id="TIGR00229">
    <property type="entry name" value="sensory_box"/>
    <property type="match status" value="1"/>
</dbReference>
<feature type="transmembrane region" description="Helical" evidence="13">
    <location>
        <begin position="38"/>
        <end position="61"/>
    </location>
</feature>
<evidence type="ECO:0000256" key="12">
    <source>
        <dbReference type="ARBA" id="ARBA00023136"/>
    </source>
</evidence>
<evidence type="ECO:0000259" key="14">
    <source>
        <dbReference type="PROSITE" id="PS50109"/>
    </source>
</evidence>
<comment type="caution">
    <text evidence="17">The sequence shown here is derived from an EMBL/GenBank/DDBJ whole genome shotgun (WGS) entry which is preliminary data.</text>
</comment>
<evidence type="ECO:0000256" key="1">
    <source>
        <dbReference type="ARBA" id="ARBA00000085"/>
    </source>
</evidence>
<comment type="catalytic activity">
    <reaction evidence="1">
        <text>ATP + protein L-histidine = ADP + protein N-phospho-L-histidine.</text>
        <dbReference type="EC" id="2.7.13.3"/>
    </reaction>
</comment>
<dbReference type="GO" id="GO:0005524">
    <property type="term" value="F:ATP binding"/>
    <property type="evidence" value="ECO:0007669"/>
    <property type="project" value="UniProtKB-KW"/>
</dbReference>
<dbReference type="GO" id="GO:0030295">
    <property type="term" value="F:protein kinase activator activity"/>
    <property type="evidence" value="ECO:0007669"/>
    <property type="project" value="TreeGrafter"/>
</dbReference>
<dbReference type="PROSITE" id="PS50109">
    <property type="entry name" value="HIS_KIN"/>
    <property type="match status" value="1"/>
</dbReference>
<dbReference type="SMART" id="SM00091">
    <property type="entry name" value="PAS"/>
    <property type="match status" value="1"/>
</dbReference>
<dbReference type="CDD" id="cd00082">
    <property type="entry name" value="HisKA"/>
    <property type="match status" value="1"/>
</dbReference>
<feature type="transmembrane region" description="Helical" evidence="13">
    <location>
        <begin position="7"/>
        <end position="32"/>
    </location>
</feature>
<dbReference type="GO" id="GO:0016020">
    <property type="term" value="C:membrane"/>
    <property type="evidence" value="ECO:0007669"/>
    <property type="project" value="UniProtKB-SubCell"/>
</dbReference>
<accession>A0A1F8CTS6</accession>
<dbReference type="InterPro" id="IPR005467">
    <property type="entry name" value="His_kinase_dom"/>
</dbReference>
<dbReference type="PROSITE" id="PS50112">
    <property type="entry name" value="PAS"/>
    <property type="match status" value="1"/>
</dbReference>
<dbReference type="Gene3D" id="3.30.565.10">
    <property type="entry name" value="Histidine kinase-like ATPase, C-terminal domain"/>
    <property type="match status" value="1"/>
</dbReference>
<protein>
    <recommendedName>
        <fullName evidence="3">histidine kinase</fullName>
        <ecNumber evidence="3">2.7.13.3</ecNumber>
    </recommendedName>
</protein>
<keyword evidence="11" id="KW-0902">Two-component regulatory system</keyword>
<dbReference type="Proteomes" id="UP000178999">
    <property type="component" value="Unassembled WGS sequence"/>
</dbReference>
<keyword evidence="12 13" id="KW-0472">Membrane</keyword>
<dbReference type="GO" id="GO:0007234">
    <property type="term" value="P:osmosensory signaling via phosphorelay pathway"/>
    <property type="evidence" value="ECO:0007669"/>
    <property type="project" value="TreeGrafter"/>
</dbReference>
<dbReference type="InterPro" id="IPR000700">
    <property type="entry name" value="PAS-assoc_C"/>
</dbReference>
<dbReference type="InterPro" id="IPR003661">
    <property type="entry name" value="HisK_dim/P_dom"/>
</dbReference>
<keyword evidence="6 13" id="KW-0812">Transmembrane</keyword>
<evidence type="ECO:0000256" key="11">
    <source>
        <dbReference type="ARBA" id="ARBA00023012"/>
    </source>
</evidence>
<evidence type="ECO:0000259" key="16">
    <source>
        <dbReference type="PROSITE" id="PS50113"/>
    </source>
</evidence>
<dbReference type="PRINTS" id="PR00344">
    <property type="entry name" value="BCTRLSENSOR"/>
</dbReference>
<evidence type="ECO:0000313" key="17">
    <source>
        <dbReference type="EMBL" id="OGM79710.1"/>
    </source>
</evidence>
<dbReference type="STRING" id="1802538.A2382_02205"/>
<dbReference type="Pfam" id="PF00512">
    <property type="entry name" value="HisKA"/>
    <property type="match status" value="1"/>
</dbReference>